<keyword evidence="4" id="KW-0560">Oxidoreductase</keyword>
<organism evidence="7">
    <name type="scientific">marine metagenome</name>
    <dbReference type="NCBI Taxonomy" id="408172"/>
    <lineage>
        <taxon>unclassified sequences</taxon>
        <taxon>metagenomes</taxon>
        <taxon>ecological metagenomes</taxon>
    </lineage>
</organism>
<accession>A0A381Z799</accession>
<dbReference type="PANTHER" id="PTHR30468:SF1">
    <property type="entry name" value="ALPHA-KETOGLUTARATE-DEPENDENT SULFONATE DIOXYGENASE"/>
    <property type="match status" value="1"/>
</dbReference>
<evidence type="ECO:0000256" key="1">
    <source>
        <dbReference type="ARBA" id="ARBA00005896"/>
    </source>
</evidence>
<protein>
    <recommendedName>
        <fullName evidence="6">TauD/TfdA-like domain-containing protein</fullName>
    </recommendedName>
</protein>
<dbReference type="PANTHER" id="PTHR30468">
    <property type="entry name" value="ALPHA-KETOGLUTARATE-DEPENDENT SULFONATE DIOXYGENASE"/>
    <property type="match status" value="1"/>
</dbReference>
<sequence>MDVHPLTGALGAEVSGIRLAEPLDEETFGELRETWLTHQVVFFRDQELTPEQHVAFAGQFGKFQKPGFVPTLEGHPNVRKQEMDEYSKIGSDVTWHTDDTFLEIPSMGSVLYALDVPEAGGDTAWINMYKAFETLSEPMRAFISPMTAIHDISATMGLDILKNYGAKAWQKLRDSTPPVEHPVVRTHPETGRKSLFVNPLLTSSIKGLSEPESRMLLDLLFQHMQQPENMCRFRWRKHSVAFWDNRSTAHKGIKDFFPAHRLMHRVAIADTERPR</sequence>
<reference evidence="7" key="1">
    <citation type="submission" date="2018-05" db="EMBL/GenBank/DDBJ databases">
        <authorList>
            <person name="Lanie J.A."/>
            <person name="Ng W.-L."/>
            <person name="Kazmierczak K.M."/>
            <person name="Andrzejewski T.M."/>
            <person name="Davidsen T.M."/>
            <person name="Wayne K.J."/>
            <person name="Tettelin H."/>
            <person name="Glass J.I."/>
            <person name="Rusch D."/>
            <person name="Podicherti R."/>
            <person name="Tsui H.-C.T."/>
            <person name="Winkler M.E."/>
        </authorList>
    </citation>
    <scope>NUCLEOTIDE SEQUENCE</scope>
</reference>
<proteinExistence type="inferred from homology"/>
<keyword evidence="2" id="KW-0479">Metal-binding</keyword>
<evidence type="ECO:0000256" key="5">
    <source>
        <dbReference type="ARBA" id="ARBA00023004"/>
    </source>
</evidence>
<dbReference type="EMBL" id="UINC01020207">
    <property type="protein sequence ID" value="SVA85059.1"/>
    <property type="molecule type" value="Genomic_DNA"/>
</dbReference>
<dbReference type="InterPro" id="IPR042098">
    <property type="entry name" value="TauD-like_sf"/>
</dbReference>
<evidence type="ECO:0000313" key="7">
    <source>
        <dbReference type="EMBL" id="SVA85059.1"/>
    </source>
</evidence>
<dbReference type="SUPFAM" id="SSF51197">
    <property type="entry name" value="Clavaminate synthase-like"/>
    <property type="match status" value="1"/>
</dbReference>
<dbReference type="InterPro" id="IPR003819">
    <property type="entry name" value="TauD/TfdA-like"/>
</dbReference>
<dbReference type="AlphaFoldDB" id="A0A381Z799"/>
<keyword evidence="3" id="KW-0223">Dioxygenase</keyword>
<name>A0A381Z799_9ZZZZ</name>
<evidence type="ECO:0000259" key="6">
    <source>
        <dbReference type="Pfam" id="PF02668"/>
    </source>
</evidence>
<dbReference type="GO" id="GO:0016706">
    <property type="term" value="F:2-oxoglutarate-dependent dioxygenase activity"/>
    <property type="evidence" value="ECO:0007669"/>
    <property type="project" value="TreeGrafter"/>
</dbReference>
<dbReference type="GO" id="GO:0005737">
    <property type="term" value="C:cytoplasm"/>
    <property type="evidence" value="ECO:0007669"/>
    <property type="project" value="TreeGrafter"/>
</dbReference>
<evidence type="ECO:0000256" key="3">
    <source>
        <dbReference type="ARBA" id="ARBA00022964"/>
    </source>
</evidence>
<evidence type="ECO:0000256" key="2">
    <source>
        <dbReference type="ARBA" id="ARBA00022723"/>
    </source>
</evidence>
<evidence type="ECO:0000256" key="4">
    <source>
        <dbReference type="ARBA" id="ARBA00023002"/>
    </source>
</evidence>
<comment type="similarity">
    <text evidence="1">Belongs to the TfdA dioxygenase family.</text>
</comment>
<dbReference type="InterPro" id="IPR051323">
    <property type="entry name" value="AtsK-like"/>
</dbReference>
<dbReference type="GO" id="GO:0046872">
    <property type="term" value="F:metal ion binding"/>
    <property type="evidence" value="ECO:0007669"/>
    <property type="project" value="UniProtKB-KW"/>
</dbReference>
<keyword evidence="5" id="KW-0408">Iron</keyword>
<dbReference type="Gene3D" id="3.60.130.10">
    <property type="entry name" value="Clavaminate synthase-like"/>
    <property type="match status" value="1"/>
</dbReference>
<feature type="domain" description="TauD/TfdA-like" evidence="6">
    <location>
        <begin position="3"/>
        <end position="266"/>
    </location>
</feature>
<gene>
    <name evidence="7" type="ORF">METZ01_LOCUS137913</name>
</gene>
<dbReference type="Pfam" id="PF02668">
    <property type="entry name" value="TauD"/>
    <property type="match status" value="1"/>
</dbReference>